<evidence type="ECO:0000256" key="1">
    <source>
        <dbReference type="SAM" id="Phobius"/>
    </source>
</evidence>
<keyword evidence="1 3" id="KW-0812">Transmembrane</keyword>
<keyword evidence="2" id="KW-1185">Reference proteome</keyword>
<dbReference type="GeneID" id="115624822"/>
<gene>
    <name evidence="3" type="primary">LOC115624822</name>
</gene>
<dbReference type="InterPro" id="IPR026620">
    <property type="entry name" value="TMEM177"/>
</dbReference>
<reference evidence="3" key="1">
    <citation type="submission" date="2025-08" db="UniProtKB">
        <authorList>
            <consortium name="RefSeq"/>
        </authorList>
    </citation>
    <scope>IDENTIFICATION</scope>
    <source>
        <strain evidence="3">11010-0011.00</strain>
        <tissue evidence="3">Whole body</tissue>
    </source>
</reference>
<proteinExistence type="predicted"/>
<dbReference type="OrthoDB" id="110174at2759"/>
<dbReference type="GO" id="GO:0016020">
    <property type="term" value="C:membrane"/>
    <property type="evidence" value="ECO:0007669"/>
    <property type="project" value="TreeGrafter"/>
</dbReference>
<evidence type="ECO:0000313" key="3">
    <source>
        <dbReference type="RefSeq" id="XP_030375530.1"/>
    </source>
</evidence>
<sequence>MNRGFFHTSKWRKFSFYAAGATTCGLFLGNYVPHTFGLPYLLHFVQCYENGVERAVPSIVQTRLEKALDMLHTELHRKSLRSFTVFGFDLYYAGSTKYRFGGALGIPVNYGYTSPDDINYSEIRFRNKKIEWNSPSSKLLQQSLVLDETEQIFGFCKTVLQLKTNYVLLNSIFPSLSFLMVYSVGHYLNLRLNLFARHISVRMVMYTILALFGIGSCTFMKDYNQVSTDVEIDKYLATLGTDLVAAGMRYYDKQLNKNIALRQLSGDDSYTALGNENYVLRQKSMPLTARKLFFEQKWHDLQKELASSIKTDLITEG</sequence>
<feature type="transmembrane region" description="Helical" evidence="1">
    <location>
        <begin position="199"/>
        <end position="219"/>
    </location>
</feature>
<dbReference type="PANTHER" id="PTHR21824">
    <property type="entry name" value="TRANSMEMBRANE PROTEIN 177"/>
    <property type="match status" value="1"/>
</dbReference>
<name>A0A6J2TJA2_DROLE</name>
<organism evidence="2 3">
    <name type="scientific">Drosophila lebanonensis</name>
    <name type="common">Fruit fly</name>
    <name type="synonym">Scaptodrosophila lebanonensis</name>
    <dbReference type="NCBI Taxonomy" id="7225"/>
    <lineage>
        <taxon>Eukaryota</taxon>
        <taxon>Metazoa</taxon>
        <taxon>Ecdysozoa</taxon>
        <taxon>Arthropoda</taxon>
        <taxon>Hexapoda</taxon>
        <taxon>Insecta</taxon>
        <taxon>Pterygota</taxon>
        <taxon>Neoptera</taxon>
        <taxon>Endopterygota</taxon>
        <taxon>Diptera</taxon>
        <taxon>Brachycera</taxon>
        <taxon>Muscomorpha</taxon>
        <taxon>Ephydroidea</taxon>
        <taxon>Drosophilidae</taxon>
        <taxon>Scaptodrosophila</taxon>
    </lineage>
</organism>
<dbReference type="AlphaFoldDB" id="A0A6J2TJA2"/>
<feature type="transmembrane region" description="Helical" evidence="1">
    <location>
        <begin position="167"/>
        <end position="187"/>
    </location>
</feature>
<dbReference type="RefSeq" id="XP_030375530.1">
    <property type="nucleotide sequence ID" value="XM_030519670.1"/>
</dbReference>
<evidence type="ECO:0000313" key="2">
    <source>
        <dbReference type="Proteomes" id="UP000504634"/>
    </source>
</evidence>
<keyword evidence="1" id="KW-0472">Membrane</keyword>
<dbReference type="PANTHER" id="PTHR21824:SF4">
    <property type="entry name" value="TRANSMEMBRANE PROTEIN 177"/>
    <property type="match status" value="1"/>
</dbReference>
<dbReference type="Proteomes" id="UP000504634">
    <property type="component" value="Unplaced"/>
</dbReference>
<keyword evidence="1" id="KW-1133">Transmembrane helix</keyword>
<protein>
    <submittedName>
        <fullName evidence="3">Transmembrane protein 177</fullName>
    </submittedName>
</protein>
<accession>A0A6J2TJA2</accession>